<proteinExistence type="predicted"/>
<evidence type="ECO:0000313" key="3">
    <source>
        <dbReference type="Proteomes" id="UP000007041"/>
    </source>
</evidence>
<dbReference type="KEGG" id="cst:CLOST_0229"/>
<dbReference type="STRING" id="1511.CLOST_0229"/>
<gene>
    <name evidence="2" type="ordered locus">CLOST_0229</name>
</gene>
<name>E3PU98_ACESD</name>
<reference evidence="3" key="1">
    <citation type="journal article" date="2010" name="BMC Genomics">
        <title>Clostridium sticklandii, a specialist in amino acid degradation:revisiting its metabolism through its genome sequence.</title>
        <authorList>
            <person name="Fonknechten N."/>
            <person name="Chaussonnerie S."/>
            <person name="Tricot S."/>
            <person name="Lajus A."/>
            <person name="Andreesen J.R."/>
            <person name="Perchat N."/>
            <person name="Pelletier E."/>
            <person name="Gouyvenoux M."/>
            <person name="Barbe V."/>
            <person name="Salanoubat M."/>
            <person name="Le Paslier D."/>
            <person name="Weissenbach J."/>
            <person name="Cohen G.N."/>
            <person name="Kreimeyer A."/>
        </authorList>
    </citation>
    <scope>NUCLEOTIDE SEQUENCE [LARGE SCALE GENOMIC DNA]</scope>
    <source>
        <strain evidence="3">ATCC 12662 / DSM 519 / JCM 1433 / CCUG 9281 / NCIMB 10654 / HF</strain>
    </source>
</reference>
<dbReference type="Proteomes" id="UP000007041">
    <property type="component" value="Chromosome"/>
</dbReference>
<dbReference type="AlphaFoldDB" id="E3PU98"/>
<dbReference type="BioCyc" id="CSTI499177:GJE9-237-MONOMER"/>
<protein>
    <recommendedName>
        <fullName evidence="1">DUF3870 domain-containing protein</fullName>
    </recommendedName>
</protein>
<dbReference type="HOGENOM" id="CLU_114448_1_0_9"/>
<accession>E3PU98</accession>
<evidence type="ECO:0000259" key="1">
    <source>
        <dbReference type="Pfam" id="PF12986"/>
    </source>
</evidence>
<evidence type="ECO:0000313" key="2">
    <source>
        <dbReference type="EMBL" id="CBH20359.1"/>
    </source>
</evidence>
<organism evidence="2 3">
    <name type="scientific">Acetoanaerobium sticklandii (strain ATCC 12662 / DSM 519 / JCM 1433 / CCUG 9281 / NCIMB 10654 / HF)</name>
    <name type="common">Clostridium sticklandii</name>
    <dbReference type="NCBI Taxonomy" id="499177"/>
    <lineage>
        <taxon>Bacteria</taxon>
        <taxon>Bacillati</taxon>
        <taxon>Bacillota</taxon>
        <taxon>Clostridia</taxon>
        <taxon>Peptostreptococcales</taxon>
        <taxon>Filifactoraceae</taxon>
        <taxon>Acetoanaerobium</taxon>
    </lineage>
</organism>
<keyword evidence="3" id="KW-1185">Reference proteome</keyword>
<dbReference type="eggNOG" id="ENOG5032YR6">
    <property type="taxonomic scope" value="Bacteria"/>
</dbReference>
<dbReference type="Pfam" id="PF12986">
    <property type="entry name" value="DUF3870"/>
    <property type="match status" value="1"/>
</dbReference>
<dbReference type="EMBL" id="FP565809">
    <property type="protein sequence ID" value="CBH20359.1"/>
    <property type="molecule type" value="Genomic_DNA"/>
</dbReference>
<dbReference type="InterPro" id="IPR024617">
    <property type="entry name" value="DUF3870"/>
</dbReference>
<sequence>MYPDTTVYIIGHARTQADNAITEHFKGFFIGVVVDYITDEIVDISCSSTIPTTEKFIQSLFINKKLDKYYGEIDRQIEQRYFGTSQKALSTAYKDAVKRYAEVKEKYYK</sequence>
<feature type="domain" description="DUF3870" evidence="1">
    <location>
        <begin position="8"/>
        <end position="100"/>
    </location>
</feature>